<evidence type="ECO:0000259" key="5">
    <source>
        <dbReference type="Pfam" id="PF08028"/>
    </source>
</evidence>
<dbReference type="STRING" id="395965.Msil_2670"/>
<feature type="domain" description="Acyl-CoA dehydrogenase/oxidase N-terminal" evidence="4">
    <location>
        <begin position="17"/>
        <end position="87"/>
    </location>
</feature>
<dbReference type="InterPro" id="IPR013786">
    <property type="entry name" value="AcylCoA_DH/ox_N"/>
</dbReference>
<dbReference type="CDD" id="cd00567">
    <property type="entry name" value="ACAD"/>
    <property type="match status" value="1"/>
</dbReference>
<dbReference type="Pfam" id="PF02770">
    <property type="entry name" value="Acyl-CoA_dh_M"/>
    <property type="match status" value="1"/>
</dbReference>
<dbReference type="Gene3D" id="1.20.140.10">
    <property type="entry name" value="Butyryl-CoA Dehydrogenase, subunit A, domain 3"/>
    <property type="match status" value="1"/>
</dbReference>
<feature type="domain" description="Acyl-CoA oxidase/dehydrogenase middle" evidence="3">
    <location>
        <begin position="124"/>
        <end position="214"/>
    </location>
</feature>
<dbReference type="InterPro" id="IPR037069">
    <property type="entry name" value="AcylCoA_DH/ox_N_sf"/>
</dbReference>
<proteinExistence type="predicted"/>
<dbReference type="InterPro" id="IPR046373">
    <property type="entry name" value="Acyl-CoA_Oxase/DH_mid-dom_sf"/>
</dbReference>
<dbReference type="RefSeq" id="WP_012591661.1">
    <property type="nucleotide sequence ID" value="NC_011666.1"/>
</dbReference>
<feature type="domain" description="Acyl-CoA dehydrogenase C-terminal" evidence="5">
    <location>
        <begin position="245"/>
        <end position="365"/>
    </location>
</feature>
<dbReference type="Gene3D" id="2.40.110.10">
    <property type="entry name" value="Butyryl-CoA Dehydrogenase, subunit A, domain 2"/>
    <property type="match status" value="1"/>
</dbReference>
<accession>B8EQA2</accession>
<dbReference type="Gene3D" id="1.10.540.10">
    <property type="entry name" value="Acyl-CoA dehydrogenase/oxidase, N-terminal domain"/>
    <property type="match status" value="1"/>
</dbReference>
<reference evidence="6 7" key="1">
    <citation type="journal article" date="2010" name="J. Bacteriol.">
        <title>Complete genome sequence of the aerobic facultative methanotroph Methylocella silvestris BL2.</title>
        <authorList>
            <person name="Chen Y."/>
            <person name="Crombie A."/>
            <person name="Rahman M.T."/>
            <person name="Dedysh S.N."/>
            <person name="Liesack W."/>
            <person name="Stott M.B."/>
            <person name="Alam M."/>
            <person name="Theisen A.R."/>
            <person name="Murrell J.C."/>
            <person name="Dunfield P.F."/>
        </authorList>
    </citation>
    <scope>NUCLEOTIDE SEQUENCE [LARGE SCALE GENOMIC DNA]</scope>
    <source>
        <strain evidence="7">DSM 15510 / CIP 108128 / LMG 27833 / NCIMB 13906 / BL2</strain>
    </source>
</reference>
<dbReference type="InterPro" id="IPR006091">
    <property type="entry name" value="Acyl-CoA_Oxase/DH_mid-dom"/>
</dbReference>
<name>B8EQA2_METSB</name>
<dbReference type="InterPro" id="IPR013107">
    <property type="entry name" value="Acyl-CoA_DH_C"/>
</dbReference>
<dbReference type="InterPro" id="IPR036250">
    <property type="entry name" value="AcylCo_DH-like_C"/>
</dbReference>
<dbReference type="KEGG" id="msl:Msil_2670"/>
<evidence type="ECO:0000256" key="2">
    <source>
        <dbReference type="ARBA" id="ARBA00023002"/>
    </source>
</evidence>
<dbReference type="eggNOG" id="COG1960">
    <property type="taxonomic scope" value="Bacteria"/>
</dbReference>
<keyword evidence="7" id="KW-1185">Reference proteome</keyword>
<dbReference type="GO" id="GO:0050660">
    <property type="term" value="F:flavin adenine dinucleotide binding"/>
    <property type="evidence" value="ECO:0007669"/>
    <property type="project" value="InterPro"/>
</dbReference>
<dbReference type="PANTHER" id="PTHR43831:SF1">
    <property type="entry name" value="ISOBUTYRYL-COA DEHYDROGENASE, MITOCHONDRIAL"/>
    <property type="match status" value="1"/>
</dbReference>
<dbReference type="Pfam" id="PF08028">
    <property type="entry name" value="Acyl-CoA_dh_2"/>
    <property type="match status" value="1"/>
</dbReference>
<keyword evidence="1" id="KW-0285">Flavoprotein</keyword>
<evidence type="ECO:0000256" key="1">
    <source>
        <dbReference type="ARBA" id="ARBA00022630"/>
    </source>
</evidence>
<sequence>MYLDKIDDVDVAIAGLAHEFAQTAAAHDAAASFPFDNIARLRDVGAPGFVVPKEFGGRGFGLARAEAVVNRIARGEPSTALVLTQQYLFHATMLRSAAYPPTLRERIFHTAVGDGALINNLRVEPELGTPARGGLPATLARRTPQGWSLSGHKTFATGCPALAWHAIFARTDEPQPRVGIFVVPAGAPGLRIEESWRHLGMRASASHDVILEDVNIPEDHAAELVLAEHASGPDAFQAAWLSVLFSTVYDGVARVARDWFVGFLRDRRPANLGAPLASLPRMQEALGAIDAALYVSRALLDQHVERVDRGDTPAQQDSYYLKHAVTANALKAVSKALEVSGNPGLSQVNPLERHYRDILCARVHSPQDDSILVGGGRQALTAAGALSAN</sequence>
<dbReference type="InterPro" id="IPR009100">
    <property type="entry name" value="AcylCoA_DH/oxidase_NM_dom_sf"/>
</dbReference>
<dbReference type="GO" id="GO:0016627">
    <property type="term" value="F:oxidoreductase activity, acting on the CH-CH group of donors"/>
    <property type="evidence" value="ECO:0007669"/>
    <property type="project" value="InterPro"/>
</dbReference>
<dbReference type="AlphaFoldDB" id="B8EQA2"/>
<dbReference type="PIRSF" id="PIRSF016578">
    <property type="entry name" value="HsaA"/>
    <property type="match status" value="1"/>
</dbReference>
<dbReference type="SUPFAM" id="SSF47203">
    <property type="entry name" value="Acyl-CoA dehydrogenase C-terminal domain-like"/>
    <property type="match status" value="1"/>
</dbReference>
<dbReference type="HOGENOM" id="CLU_018204_3_2_5"/>
<dbReference type="PANTHER" id="PTHR43831">
    <property type="entry name" value="ISOBUTYRYL-COA DEHYDROGENASE"/>
    <property type="match status" value="1"/>
</dbReference>
<keyword evidence="2" id="KW-0560">Oxidoreductase</keyword>
<evidence type="ECO:0000313" key="7">
    <source>
        <dbReference type="Proteomes" id="UP000002257"/>
    </source>
</evidence>
<evidence type="ECO:0000259" key="3">
    <source>
        <dbReference type="Pfam" id="PF02770"/>
    </source>
</evidence>
<dbReference type="SUPFAM" id="SSF56645">
    <property type="entry name" value="Acyl-CoA dehydrogenase NM domain-like"/>
    <property type="match status" value="1"/>
</dbReference>
<dbReference type="EMBL" id="CP001280">
    <property type="protein sequence ID" value="ACK51592.1"/>
    <property type="molecule type" value="Genomic_DNA"/>
</dbReference>
<protein>
    <submittedName>
        <fullName evidence="6">Acyl-CoA dehydrogenase type 2 domain protein</fullName>
    </submittedName>
</protein>
<dbReference type="OrthoDB" id="2986495at2"/>
<dbReference type="Pfam" id="PF02771">
    <property type="entry name" value="Acyl-CoA_dh_N"/>
    <property type="match status" value="1"/>
</dbReference>
<organism evidence="6 7">
    <name type="scientific">Methylocella silvestris (strain DSM 15510 / CIP 108128 / LMG 27833 / NCIMB 13906 / BL2)</name>
    <dbReference type="NCBI Taxonomy" id="395965"/>
    <lineage>
        <taxon>Bacteria</taxon>
        <taxon>Pseudomonadati</taxon>
        <taxon>Pseudomonadota</taxon>
        <taxon>Alphaproteobacteria</taxon>
        <taxon>Hyphomicrobiales</taxon>
        <taxon>Beijerinckiaceae</taxon>
        <taxon>Methylocella</taxon>
    </lineage>
</organism>
<evidence type="ECO:0000259" key="4">
    <source>
        <dbReference type="Pfam" id="PF02771"/>
    </source>
</evidence>
<gene>
    <name evidence="6" type="ordered locus">Msil_2670</name>
</gene>
<dbReference type="Proteomes" id="UP000002257">
    <property type="component" value="Chromosome"/>
</dbReference>
<dbReference type="InterPro" id="IPR052547">
    <property type="entry name" value="Mito_Isobutyryl-CoADH"/>
</dbReference>
<evidence type="ECO:0000313" key="6">
    <source>
        <dbReference type="EMBL" id="ACK51592.1"/>
    </source>
</evidence>